<organism evidence="3 4">
    <name type="scientific">Streptomyces vastus</name>
    <dbReference type="NCBI Taxonomy" id="285451"/>
    <lineage>
        <taxon>Bacteria</taxon>
        <taxon>Bacillati</taxon>
        <taxon>Actinomycetota</taxon>
        <taxon>Actinomycetes</taxon>
        <taxon>Kitasatosporales</taxon>
        <taxon>Streptomycetaceae</taxon>
        <taxon>Streptomyces</taxon>
    </lineage>
</organism>
<proteinExistence type="predicted"/>
<evidence type="ECO:0000256" key="1">
    <source>
        <dbReference type="SAM" id="MobiDB-lite"/>
    </source>
</evidence>
<keyword evidence="2" id="KW-0812">Transmembrane</keyword>
<dbReference type="Proteomes" id="UP001500151">
    <property type="component" value="Unassembled WGS sequence"/>
</dbReference>
<protein>
    <recommendedName>
        <fullName evidence="5">EamA domain-containing protein</fullName>
    </recommendedName>
</protein>
<gene>
    <name evidence="3" type="ORF">GCM10010307_33220</name>
</gene>
<comment type="caution">
    <text evidence="3">The sequence shown here is derived from an EMBL/GenBank/DDBJ whole genome shotgun (WGS) entry which is preliminary data.</text>
</comment>
<feature type="region of interest" description="Disordered" evidence="1">
    <location>
        <begin position="14"/>
        <end position="52"/>
    </location>
</feature>
<name>A0ABN3QVE7_9ACTN</name>
<evidence type="ECO:0000313" key="3">
    <source>
        <dbReference type="EMBL" id="GAA2636334.1"/>
    </source>
</evidence>
<keyword evidence="2" id="KW-0472">Membrane</keyword>
<evidence type="ECO:0000313" key="4">
    <source>
        <dbReference type="Proteomes" id="UP001500151"/>
    </source>
</evidence>
<evidence type="ECO:0008006" key="5">
    <source>
        <dbReference type="Google" id="ProtNLM"/>
    </source>
</evidence>
<dbReference type="EMBL" id="BAAASJ010000032">
    <property type="protein sequence ID" value="GAA2636334.1"/>
    <property type="molecule type" value="Genomic_DNA"/>
</dbReference>
<feature type="transmembrane region" description="Helical" evidence="2">
    <location>
        <begin position="58"/>
        <end position="76"/>
    </location>
</feature>
<evidence type="ECO:0000256" key="2">
    <source>
        <dbReference type="SAM" id="Phobius"/>
    </source>
</evidence>
<sequence>MYYEITQSIVVDMTAATPSRPHPRTRTPAGTQYPTHPSPSAPPNTTAPKPRRPLDWRVRFGILSLIWGFSFLLIKVGTEGYAPFQVTLGRLAFGTLVLATALA</sequence>
<keyword evidence="4" id="KW-1185">Reference proteome</keyword>
<keyword evidence="2" id="KW-1133">Transmembrane helix</keyword>
<accession>A0ABN3QVE7</accession>
<reference evidence="3 4" key="1">
    <citation type="journal article" date="2019" name="Int. J. Syst. Evol. Microbiol.">
        <title>The Global Catalogue of Microorganisms (GCM) 10K type strain sequencing project: providing services to taxonomists for standard genome sequencing and annotation.</title>
        <authorList>
            <consortium name="The Broad Institute Genomics Platform"/>
            <consortium name="The Broad Institute Genome Sequencing Center for Infectious Disease"/>
            <person name="Wu L."/>
            <person name="Ma J."/>
        </authorList>
    </citation>
    <scope>NUCLEOTIDE SEQUENCE [LARGE SCALE GENOMIC DNA]</scope>
    <source>
        <strain evidence="3 4">JCM 4524</strain>
    </source>
</reference>